<reference evidence="2 3" key="1">
    <citation type="submission" date="2015-09" db="EMBL/GenBank/DDBJ databases">
        <title>Draft genome of the parasitic nematode Teladorsagia circumcincta isolate WARC Sus (inbred).</title>
        <authorList>
            <person name="Mitreva M."/>
        </authorList>
    </citation>
    <scope>NUCLEOTIDE SEQUENCE [LARGE SCALE GENOMIC DNA]</scope>
    <source>
        <strain evidence="2 3">S</strain>
    </source>
</reference>
<dbReference type="AlphaFoldDB" id="A0A2G9TDZ4"/>
<name>A0A2G9TDZ4_TELCI</name>
<organism evidence="2 3">
    <name type="scientific">Teladorsagia circumcincta</name>
    <name type="common">Brown stomach worm</name>
    <name type="synonym">Ostertagia circumcincta</name>
    <dbReference type="NCBI Taxonomy" id="45464"/>
    <lineage>
        <taxon>Eukaryota</taxon>
        <taxon>Metazoa</taxon>
        <taxon>Ecdysozoa</taxon>
        <taxon>Nematoda</taxon>
        <taxon>Chromadorea</taxon>
        <taxon>Rhabditida</taxon>
        <taxon>Rhabditina</taxon>
        <taxon>Rhabditomorpha</taxon>
        <taxon>Strongyloidea</taxon>
        <taxon>Trichostrongylidae</taxon>
        <taxon>Teladorsagia</taxon>
    </lineage>
</organism>
<evidence type="ECO:0000313" key="3">
    <source>
        <dbReference type="Proteomes" id="UP000230423"/>
    </source>
</evidence>
<dbReference type="EMBL" id="KZ381522">
    <property type="protein sequence ID" value="PIO56175.1"/>
    <property type="molecule type" value="Genomic_DNA"/>
</dbReference>
<keyword evidence="3" id="KW-1185">Reference proteome</keyword>
<evidence type="ECO:0000313" key="2">
    <source>
        <dbReference type="EMBL" id="PIO56175.1"/>
    </source>
</evidence>
<accession>A0A2G9TDZ4</accession>
<gene>
    <name evidence="2" type="ORF">TELCIR_22430</name>
    <name evidence="1" type="ORF">TELCIR_22438</name>
</gene>
<feature type="non-terminal residue" evidence="2">
    <location>
        <position position="44"/>
    </location>
</feature>
<protein>
    <submittedName>
        <fullName evidence="2">Uncharacterized protein</fullName>
    </submittedName>
</protein>
<dbReference type="Proteomes" id="UP000230423">
    <property type="component" value="Unassembled WGS sequence"/>
</dbReference>
<proteinExistence type="predicted"/>
<dbReference type="EMBL" id="KZ381768">
    <property type="protein sequence ID" value="PIO56167.1"/>
    <property type="molecule type" value="Genomic_DNA"/>
</dbReference>
<evidence type="ECO:0000313" key="1">
    <source>
        <dbReference type="EMBL" id="PIO56167.1"/>
    </source>
</evidence>
<sequence>MAKSMRSKFKRKMRSIARVKKAPKEHALLEAAVARREVYELEQA</sequence>